<feature type="domain" description="AsmA" evidence="2">
    <location>
        <begin position="1"/>
        <end position="590"/>
    </location>
</feature>
<evidence type="ECO:0000259" key="2">
    <source>
        <dbReference type="Pfam" id="PF05170"/>
    </source>
</evidence>
<dbReference type="GO" id="GO:0090313">
    <property type="term" value="P:regulation of protein targeting to membrane"/>
    <property type="evidence" value="ECO:0007669"/>
    <property type="project" value="TreeGrafter"/>
</dbReference>
<dbReference type="AlphaFoldDB" id="A0A370WYL3"/>
<keyword evidence="1" id="KW-0812">Transmembrane</keyword>
<protein>
    <submittedName>
        <fullName evidence="3">AsmA family protein</fullName>
    </submittedName>
</protein>
<organism evidence="3 4">
    <name type="scientific">Dyella monticola</name>
    <dbReference type="NCBI Taxonomy" id="1927958"/>
    <lineage>
        <taxon>Bacteria</taxon>
        <taxon>Pseudomonadati</taxon>
        <taxon>Pseudomonadota</taxon>
        <taxon>Gammaproteobacteria</taxon>
        <taxon>Lysobacterales</taxon>
        <taxon>Rhodanobacteraceae</taxon>
        <taxon>Dyella</taxon>
    </lineage>
</organism>
<comment type="caution">
    <text evidence="3">The sequence shown here is derived from an EMBL/GenBank/DDBJ whole genome shotgun (WGS) entry which is preliminary data.</text>
</comment>
<evidence type="ECO:0000256" key="1">
    <source>
        <dbReference type="SAM" id="Phobius"/>
    </source>
</evidence>
<dbReference type="InterPro" id="IPR007844">
    <property type="entry name" value="AsmA"/>
</dbReference>
<evidence type="ECO:0000313" key="4">
    <source>
        <dbReference type="Proteomes" id="UP000254258"/>
    </source>
</evidence>
<feature type="transmembrane region" description="Helical" evidence="1">
    <location>
        <begin position="7"/>
        <end position="29"/>
    </location>
</feature>
<gene>
    <name evidence="3" type="ORF">DWU98_11590</name>
</gene>
<sequence length="709" mass="76394">MRLSLKILAWMVGVLTVLVVALILFVAFFDWNRLKPTIDDKASAALSRPFIIRGDLTAAWRRSPTEHGLGSLMPWPTFTARDIRIGNPAWARQSQFVELDAAVFRLSPLPLLIEHIYVPSVQLVGLHVDLERNSQGQANWDISLPTSQKPSNWTFTLGTIGLDKGDIALDDAKNRLNLHVGITPLQQAIAYDQLVKQASSDARADVGHGVGSMVNESQTSPDISPDAQRSSYQFAWTVNGSYQGAPVNGHGKSGAVLALQQTHVPFPVQARVHIDDSKIALVGTLTDPLHLGALNLRLWFAGSSMAKLYPIIGISLPDTPPYATEGHLSAQLHYHGSHFEYRNFKGRVGESDLGGNIQVTTGGARPTLSGDVHSQTLRFVDLASLVGAGNETQKQARGDTTSQPTNKALPVEQFHTDRLRAMDADLSFDAAHIEHPSSLPIDALTTHIYLDNGVLRLDPLHAGVAGGTIDGKMRMDASAEPMRTTFDLRARRVHLKQLFPTIQSMQNSLGEINANATLNTTGDSPAGLMGNADGDVKLMMENGEVSKTLLEAAGLNVANVVIEKLFGDKTVHINCLAADMDGTDGTFTSRLFVLDTSDAIINVTGTIDFRNEQLNLDVVPHTKGLRIFSLRSPLYVKGTFKNPDVGVHPGPLLLRGGGALALGIVAAPLAALVAVVVPSRDQHNDCQQVLTTLRHEQPSGPAQPGAKGK</sequence>
<dbReference type="PANTHER" id="PTHR30441:SF9">
    <property type="entry name" value="ASMA FAMILY PROTEIN YHJG"/>
    <property type="match status" value="1"/>
</dbReference>
<proteinExistence type="predicted"/>
<dbReference type="RefSeq" id="WP_115495731.1">
    <property type="nucleotide sequence ID" value="NZ_QRBE01000006.1"/>
</dbReference>
<evidence type="ECO:0000313" key="3">
    <source>
        <dbReference type="EMBL" id="RDS81176.1"/>
    </source>
</evidence>
<name>A0A370WYL3_9GAMM</name>
<accession>A0A370WYL3</accession>
<dbReference type="EMBL" id="QRBE01000006">
    <property type="protein sequence ID" value="RDS81176.1"/>
    <property type="molecule type" value="Genomic_DNA"/>
</dbReference>
<dbReference type="InterPro" id="IPR052894">
    <property type="entry name" value="AsmA-related"/>
</dbReference>
<keyword evidence="4" id="KW-1185">Reference proteome</keyword>
<keyword evidence="1" id="KW-1133">Transmembrane helix</keyword>
<reference evidence="3 4" key="1">
    <citation type="submission" date="2018-07" db="EMBL/GenBank/DDBJ databases">
        <title>Dyella monticola sp. nov. and Dyella psychrodurans sp. nov. isolated from monsoon evergreen broad-leaved forest soil of Dinghu Mountain, China.</title>
        <authorList>
            <person name="Gao Z."/>
            <person name="Qiu L."/>
        </authorList>
    </citation>
    <scope>NUCLEOTIDE SEQUENCE [LARGE SCALE GENOMIC DNA]</scope>
    <source>
        <strain evidence="3 4">4G-K06</strain>
    </source>
</reference>
<feature type="transmembrane region" description="Helical" evidence="1">
    <location>
        <begin position="652"/>
        <end position="677"/>
    </location>
</feature>
<dbReference type="PANTHER" id="PTHR30441">
    <property type="entry name" value="DUF748 DOMAIN-CONTAINING PROTEIN"/>
    <property type="match status" value="1"/>
</dbReference>
<dbReference type="GO" id="GO:0005886">
    <property type="term" value="C:plasma membrane"/>
    <property type="evidence" value="ECO:0007669"/>
    <property type="project" value="TreeGrafter"/>
</dbReference>
<dbReference type="OrthoDB" id="5749006at2"/>
<dbReference type="Proteomes" id="UP000254258">
    <property type="component" value="Unassembled WGS sequence"/>
</dbReference>
<dbReference type="Pfam" id="PF05170">
    <property type="entry name" value="AsmA"/>
    <property type="match status" value="1"/>
</dbReference>
<keyword evidence="1" id="KW-0472">Membrane</keyword>